<dbReference type="AlphaFoldDB" id="A0A1F5AAG9"/>
<dbReference type="GO" id="GO:0006633">
    <property type="term" value="P:fatty acid biosynthetic process"/>
    <property type="evidence" value="ECO:0007669"/>
    <property type="project" value="TreeGrafter"/>
</dbReference>
<comment type="caution">
    <text evidence="3">The sequence shown here is derived from an EMBL/GenBank/DDBJ whole genome shotgun (WGS) entry which is preliminary data.</text>
</comment>
<sequence>MISGAGQGIGKQIVLDLYSEGARIAAFDINEEQVNNLKEEINFNNKKIIIFQADVSKSNQVSKVVKETINYFGKVDLLINNAGILSYCSIEDTTDDILEKILSVNLKGVMYCVREVVPFMKKNQYGRIVNISSITGKRGDNNTSPCYGASKGGIITLTKSLARQLGPYGINVNAVAPHAIMTSIMNGWDEEKKNKMKELIPVKRLGTVKDVSSVVLFLLSDASAFITGETININGGYYMD</sequence>
<evidence type="ECO:0000256" key="2">
    <source>
        <dbReference type="ARBA" id="ARBA00023002"/>
    </source>
</evidence>
<evidence type="ECO:0000256" key="1">
    <source>
        <dbReference type="ARBA" id="ARBA00006484"/>
    </source>
</evidence>
<dbReference type="NCBIfam" id="NF005559">
    <property type="entry name" value="PRK07231.1"/>
    <property type="match status" value="1"/>
</dbReference>
<dbReference type="PROSITE" id="PS00061">
    <property type="entry name" value="ADH_SHORT"/>
    <property type="match status" value="1"/>
</dbReference>
<dbReference type="PRINTS" id="PR00081">
    <property type="entry name" value="GDHRDH"/>
</dbReference>
<evidence type="ECO:0000313" key="3">
    <source>
        <dbReference type="EMBL" id="OGD15531.1"/>
    </source>
</evidence>
<evidence type="ECO:0008006" key="5">
    <source>
        <dbReference type="Google" id="ProtNLM"/>
    </source>
</evidence>
<dbReference type="GO" id="GO:0048038">
    <property type="term" value="F:quinone binding"/>
    <property type="evidence" value="ECO:0007669"/>
    <property type="project" value="TreeGrafter"/>
</dbReference>
<dbReference type="Pfam" id="PF13561">
    <property type="entry name" value="adh_short_C2"/>
    <property type="match status" value="1"/>
</dbReference>
<dbReference type="Proteomes" id="UP000177701">
    <property type="component" value="Unassembled WGS sequence"/>
</dbReference>
<proteinExistence type="inferred from homology"/>
<dbReference type="STRING" id="1797291.A2V47_01955"/>
<protein>
    <recommendedName>
        <fullName evidence="5">Short-chain dehydrogenase</fullName>
    </recommendedName>
</protein>
<dbReference type="InterPro" id="IPR036291">
    <property type="entry name" value="NAD(P)-bd_dom_sf"/>
</dbReference>
<dbReference type="InterPro" id="IPR002347">
    <property type="entry name" value="SDR_fam"/>
</dbReference>
<dbReference type="FunFam" id="3.40.50.720:FF:000173">
    <property type="entry name" value="3-oxoacyl-[acyl-carrier protein] reductase"/>
    <property type="match status" value="1"/>
</dbReference>
<dbReference type="PANTHER" id="PTHR42760">
    <property type="entry name" value="SHORT-CHAIN DEHYDROGENASES/REDUCTASES FAMILY MEMBER"/>
    <property type="match status" value="1"/>
</dbReference>
<evidence type="ECO:0000313" key="4">
    <source>
        <dbReference type="Proteomes" id="UP000177701"/>
    </source>
</evidence>
<reference evidence="3 4" key="1">
    <citation type="journal article" date="2016" name="Nat. Commun.">
        <title>Thousands of microbial genomes shed light on interconnected biogeochemical processes in an aquifer system.</title>
        <authorList>
            <person name="Anantharaman K."/>
            <person name="Brown C.T."/>
            <person name="Hug L.A."/>
            <person name="Sharon I."/>
            <person name="Castelle C.J."/>
            <person name="Probst A.J."/>
            <person name="Thomas B.C."/>
            <person name="Singh A."/>
            <person name="Wilkins M.J."/>
            <person name="Karaoz U."/>
            <person name="Brodie E.L."/>
            <person name="Williams K.H."/>
            <person name="Hubbard S.S."/>
            <person name="Banfield J.F."/>
        </authorList>
    </citation>
    <scope>NUCLEOTIDE SEQUENCE [LARGE SCALE GENOMIC DNA]</scope>
</reference>
<dbReference type="GO" id="GO:0016616">
    <property type="term" value="F:oxidoreductase activity, acting on the CH-OH group of donors, NAD or NADP as acceptor"/>
    <property type="evidence" value="ECO:0007669"/>
    <property type="project" value="TreeGrafter"/>
</dbReference>
<name>A0A1F5AAG9_9BACT</name>
<dbReference type="CDD" id="cd05233">
    <property type="entry name" value="SDR_c"/>
    <property type="match status" value="1"/>
</dbReference>
<accession>A0A1F5AAG9</accession>
<gene>
    <name evidence="3" type="ORF">A2V47_01955</name>
</gene>
<dbReference type="PRINTS" id="PR00080">
    <property type="entry name" value="SDRFAMILY"/>
</dbReference>
<organism evidence="3 4">
    <name type="scientific">Candidatus Sediminicultor quintus</name>
    <dbReference type="NCBI Taxonomy" id="1797291"/>
    <lineage>
        <taxon>Bacteria</taxon>
        <taxon>Pseudomonadati</taxon>
        <taxon>Atribacterota</taxon>
        <taxon>Candidatus Phoenicimicrobiia</taxon>
        <taxon>Candidatus Pheonicimicrobiales</taxon>
        <taxon>Candidatus Phoenicimicrobiaceae</taxon>
        <taxon>Candidatus Sediminicultor</taxon>
    </lineage>
</organism>
<dbReference type="Gene3D" id="3.40.50.720">
    <property type="entry name" value="NAD(P)-binding Rossmann-like Domain"/>
    <property type="match status" value="1"/>
</dbReference>
<keyword evidence="2" id="KW-0560">Oxidoreductase</keyword>
<dbReference type="SUPFAM" id="SSF51735">
    <property type="entry name" value="NAD(P)-binding Rossmann-fold domains"/>
    <property type="match status" value="1"/>
</dbReference>
<dbReference type="PANTHER" id="PTHR42760:SF133">
    <property type="entry name" value="3-OXOACYL-[ACYL-CARRIER-PROTEIN] REDUCTASE"/>
    <property type="match status" value="1"/>
</dbReference>
<dbReference type="InterPro" id="IPR020904">
    <property type="entry name" value="Sc_DH/Rdtase_CS"/>
</dbReference>
<comment type="similarity">
    <text evidence="1">Belongs to the short-chain dehydrogenases/reductases (SDR) family.</text>
</comment>
<dbReference type="EMBL" id="MEYH01000054">
    <property type="protein sequence ID" value="OGD15531.1"/>
    <property type="molecule type" value="Genomic_DNA"/>
</dbReference>